<name>A0A5N5HK27_9ROSA</name>
<dbReference type="PANTHER" id="PTHR34214">
    <property type="match status" value="1"/>
</dbReference>
<dbReference type="GO" id="GO:0009536">
    <property type="term" value="C:plastid"/>
    <property type="evidence" value="ECO:0007669"/>
    <property type="project" value="UniProtKB-SubCell"/>
</dbReference>
<dbReference type="Proteomes" id="UP000327157">
    <property type="component" value="Chromosome 2"/>
</dbReference>
<dbReference type="EMBL" id="SMOL01000157">
    <property type="protein sequence ID" value="KAB2626541.1"/>
    <property type="molecule type" value="Genomic_DNA"/>
</dbReference>
<keyword evidence="3" id="KW-0812">Transmembrane</keyword>
<proteinExistence type="predicted"/>
<reference evidence="4 5" key="1">
    <citation type="submission" date="2019-09" db="EMBL/GenBank/DDBJ databases">
        <authorList>
            <person name="Ou C."/>
        </authorList>
    </citation>
    <scope>NUCLEOTIDE SEQUENCE [LARGE SCALE GENOMIC DNA]</scope>
    <source>
        <strain evidence="4">S2</strain>
        <tissue evidence="4">Leaf</tissue>
    </source>
</reference>
<gene>
    <name evidence="4" type="ORF">D8674_020159</name>
</gene>
<reference evidence="4 5" key="3">
    <citation type="submission" date="2019-11" db="EMBL/GenBank/DDBJ databases">
        <title>A de novo genome assembly of a pear dwarfing rootstock.</title>
        <authorList>
            <person name="Wang F."/>
            <person name="Wang J."/>
            <person name="Li S."/>
            <person name="Zhang Y."/>
            <person name="Fang M."/>
            <person name="Ma L."/>
            <person name="Zhao Y."/>
            <person name="Jiang S."/>
        </authorList>
    </citation>
    <scope>NUCLEOTIDE SEQUENCE [LARGE SCALE GENOMIC DNA]</scope>
    <source>
        <strain evidence="4">S2</strain>
        <tissue evidence="4">Leaf</tissue>
    </source>
</reference>
<evidence type="ECO:0000256" key="1">
    <source>
        <dbReference type="ARBA" id="ARBA00004474"/>
    </source>
</evidence>
<comment type="subcellular location">
    <subcellularLocation>
        <location evidence="1">Plastid</location>
    </subcellularLocation>
</comment>
<reference evidence="5" key="2">
    <citation type="submission" date="2019-10" db="EMBL/GenBank/DDBJ databases">
        <title>A de novo genome assembly of a pear dwarfing rootstock.</title>
        <authorList>
            <person name="Wang F."/>
            <person name="Wang J."/>
            <person name="Li S."/>
            <person name="Zhang Y."/>
            <person name="Fang M."/>
            <person name="Ma L."/>
            <person name="Zhao Y."/>
            <person name="Jiang S."/>
        </authorList>
    </citation>
    <scope>NUCLEOTIDE SEQUENCE [LARGE SCALE GENOMIC DNA]</scope>
</reference>
<keyword evidence="3" id="KW-0472">Membrane</keyword>
<keyword evidence="2" id="KW-0934">Plastid</keyword>
<keyword evidence="5" id="KW-1185">Reference proteome</keyword>
<comment type="caution">
    <text evidence="4">The sequence shown here is derived from an EMBL/GenBank/DDBJ whole genome shotgun (WGS) entry which is preliminary data.</text>
</comment>
<dbReference type="Pfam" id="PF06799">
    <property type="entry name" value="CGLD27-like"/>
    <property type="match status" value="1"/>
</dbReference>
<dbReference type="PANTHER" id="PTHR34214:SF3">
    <property type="entry name" value="PROTEIN CONSERVED IN THE GREEN LINEAGE AND DIATOMS 27, CHLOROPLASTIC"/>
    <property type="match status" value="1"/>
</dbReference>
<organism evidence="4 5">
    <name type="scientific">Pyrus ussuriensis x Pyrus communis</name>
    <dbReference type="NCBI Taxonomy" id="2448454"/>
    <lineage>
        <taxon>Eukaryota</taxon>
        <taxon>Viridiplantae</taxon>
        <taxon>Streptophyta</taxon>
        <taxon>Embryophyta</taxon>
        <taxon>Tracheophyta</taxon>
        <taxon>Spermatophyta</taxon>
        <taxon>Magnoliopsida</taxon>
        <taxon>eudicotyledons</taxon>
        <taxon>Gunneridae</taxon>
        <taxon>Pentapetalae</taxon>
        <taxon>rosids</taxon>
        <taxon>fabids</taxon>
        <taxon>Rosales</taxon>
        <taxon>Rosaceae</taxon>
        <taxon>Amygdaloideae</taxon>
        <taxon>Maleae</taxon>
        <taxon>Pyrus</taxon>
    </lineage>
</organism>
<dbReference type="InterPro" id="IPR009631">
    <property type="entry name" value="CGLD27-like"/>
</dbReference>
<evidence type="ECO:0000313" key="4">
    <source>
        <dbReference type="EMBL" id="KAB2626541.1"/>
    </source>
</evidence>
<sequence>MLRAQVYCSLLFSPPQVKLVKVGSSSSSWLIQYRSAQRLPKEVSVKALKDGAGGETSGFRGQSWDPGSEIEVPFEQRPVNEYSSLKDGVLYSWGELGPGPFLLRLGGLWLVTFTTLGLPIAAASFNPSRDPLRFALAAGTGTLFVVSLIVLRIYLVRFLAYFILQSLLQCMNGQMWVKPPEVLARDRLLGSYKVKPVIKLLKQTLVGTGALLVTGVLLFIFATQVEDFTHSHHIRRKTKPIKCFRLKDQLKAQYKGGSARIARTVRKFFFTRNSMHFAISSSLYSLEVI</sequence>
<feature type="transmembrane region" description="Helical" evidence="3">
    <location>
        <begin position="101"/>
        <end position="122"/>
    </location>
</feature>
<feature type="transmembrane region" description="Helical" evidence="3">
    <location>
        <begin position="134"/>
        <end position="155"/>
    </location>
</feature>
<dbReference type="AlphaFoldDB" id="A0A5N5HK27"/>
<feature type="transmembrane region" description="Helical" evidence="3">
    <location>
        <begin position="205"/>
        <end position="225"/>
    </location>
</feature>
<dbReference type="OrthoDB" id="192326at2759"/>
<evidence type="ECO:0000256" key="2">
    <source>
        <dbReference type="ARBA" id="ARBA00022640"/>
    </source>
</evidence>
<evidence type="ECO:0000256" key="3">
    <source>
        <dbReference type="SAM" id="Phobius"/>
    </source>
</evidence>
<protein>
    <submittedName>
        <fullName evidence="4">Uncharacterized protein</fullName>
    </submittedName>
</protein>
<accession>A0A5N5HK27</accession>
<keyword evidence="3" id="KW-1133">Transmembrane helix</keyword>
<evidence type="ECO:0000313" key="5">
    <source>
        <dbReference type="Proteomes" id="UP000327157"/>
    </source>
</evidence>